<dbReference type="PANTHER" id="PTHR43027:SF2">
    <property type="entry name" value="TRANSPORT PERMEASE PROTEIN"/>
    <property type="match status" value="1"/>
</dbReference>
<dbReference type="InterPro" id="IPR052902">
    <property type="entry name" value="ABC-2_transporter"/>
</dbReference>
<dbReference type="GO" id="GO:0043190">
    <property type="term" value="C:ATP-binding cassette (ABC) transporter complex"/>
    <property type="evidence" value="ECO:0007669"/>
    <property type="project" value="InterPro"/>
</dbReference>
<keyword evidence="6" id="KW-1003">Cell membrane</keyword>
<evidence type="ECO:0000256" key="5">
    <source>
        <dbReference type="ARBA" id="ARBA00023251"/>
    </source>
</evidence>
<organism evidence="8 9">
    <name type="scientific">Streptomyces tardus</name>
    <dbReference type="NCBI Taxonomy" id="2780544"/>
    <lineage>
        <taxon>Bacteria</taxon>
        <taxon>Bacillati</taxon>
        <taxon>Actinomycetota</taxon>
        <taxon>Actinomycetes</taxon>
        <taxon>Kitasatosporales</taxon>
        <taxon>Streptomycetaceae</taxon>
        <taxon>Streptomyces</taxon>
    </lineage>
</organism>
<comment type="caution">
    <text evidence="8">The sequence shown here is derived from an EMBL/GenBank/DDBJ whole genome shotgun (WGS) entry which is preliminary data.</text>
</comment>
<evidence type="ECO:0000256" key="2">
    <source>
        <dbReference type="ARBA" id="ARBA00022692"/>
    </source>
</evidence>
<dbReference type="InterPro" id="IPR013525">
    <property type="entry name" value="ABC2_TM"/>
</dbReference>
<dbReference type="InterPro" id="IPR000412">
    <property type="entry name" value="ABC_2_transport"/>
</dbReference>
<dbReference type="Proteomes" id="UP000694501">
    <property type="component" value="Unassembled WGS sequence"/>
</dbReference>
<dbReference type="Pfam" id="PF01061">
    <property type="entry name" value="ABC2_membrane"/>
    <property type="match status" value="1"/>
</dbReference>
<keyword evidence="2 6" id="KW-0812">Transmembrane</keyword>
<evidence type="ECO:0000259" key="7">
    <source>
        <dbReference type="PROSITE" id="PS51012"/>
    </source>
</evidence>
<dbReference type="GO" id="GO:0046677">
    <property type="term" value="P:response to antibiotic"/>
    <property type="evidence" value="ECO:0007669"/>
    <property type="project" value="UniProtKB-KW"/>
</dbReference>
<comment type="subcellular location">
    <subcellularLocation>
        <location evidence="6">Cell membrane</location>
        <topology evidence="6">Multi-pass membrane protein</topology>
    </subcellularLocation>
    <subcellularLocation>
        <location evidence="1">Membrane</location>
        <topology evidence="1">Multi-pass membrane protein</topology>
    </subcellularLocation>
</comment>
<keyword evidence="6" id="KW-0813">Transport</keyword>
<dbReference type="InterPro" id="IPR047817">
    <property type="entry name" value="ABC2_TM_bact-type"/>
</dbReference>
<dbReference type="EMBL" id="JAELVF020000001">
    <property type="protein sequence ID" value="MBU7597482.1"/>
    <property type="molecule type" value="Genomic_DNA"/>
</dbReference>
<keyword evidence="3 6" id="KW-1133">Transmembrane helix</keyword>
<dbReference type="GO" id="GO:0140359">
    <property type="term" value="F:ABC-type transporter activity"/>
    <property type="evidence" value="ECO:0007669"/>
    <property type="project" value="InterPro"/>
</dbReference>
<feature type="transmembrane region" description="Helical" evidence="6">
    <location>
        <begin position="235"/>
        <end position="253"/>
    </location>
</feature>
<feature type="transmembrane region" description="Helical" evidence="6">
    <location>
        <begin position="113"/>
        <end position="137"/>
    </location>
</feature>
<feature type="transmembrane region" description="Helical" evidence="6">
    <location>
        <begin position="180"/>
        <end position="199"/>
    </location>
</feature>
<feature type="transmembrane region" description="Helical" evidence="6">
    <location>
        <begin position="33"/>
        <end position="49"/>
    </location>
</feature>
<comment type="similarity">
    <text evidence="6">Belongs to the ABC-2 integral membrane protein family.</text>
</comment>
<feature type="transmembrane region" description="Helical" evidence="6">
    <location>
        <begin position="149"/>
        <end position="168"/>
    </location>
</feature>
<dbReference type="PIRSF" id="PIRSF006648">
    <property type="entry name" value="DrrB"/>
    <property type="match status" value="1"/>
</dbReference>
<sequence>MTTATVAHGRVSTLSRITALGRAELTLLLRSKASLFTVLFLPVIFTFAMRQPADELDLAGTGLTVGTVLVPASIGFVLIFAVYSNLVGVYVARREELVLKRLRTGEANDAELLSANALPSMIVALVQSVLLLVGGAAVLDLEAPQRFDLVVVGVLLGLVMMSALAALSSRFAGTTESAQLIPLPMMMVSMLGSGVFVPLEVLPDRLAEICRFLPLSPVMELVRGGWAGTLEGGDIAAALVIGLAWAVGSVLAVRRWFRWEPRS</sequence>
<proteinExistence type="inferred from homology"/>
<dbReference type="PROSITE" id="PS51012">
    <property type="entry name" value="ABC_TM2"/>
    <property type="match status" value="1"/>
</dbReference>
<protein>
    <recommendedName>
        <fullName evidence="6">Transport permease protein</fullName>
    </recommendedName>
</protein>
<keyword evidence="5" id="KW-0046">Antibiotic resistance</keyword>
<keyword evidence="4 6" id="KW-0472">Membrane</keyword>
<evidence type="ECO:0000256" key="1">
    <source>
        <dbReference type="ARBA" id="ARBA00004141"/>
    </source>
</evidence>
<feature type="domain" description="ABC transmembrane type-2" evidence="7">
    <location>
        <begin position="25"/>
        <end position="256"/>
    </location>
</feature>
<evidence type="ECO:0000256" key="4">
    <source>
        <dbReference type="ARBA" id="ARBA00023136"/>
    </source>
</evidence>
<feature type="transmembrane region" description="Helical" evidence="6">
    <location>
        <begin position="69"/>
        <end position="92"/>
    </location>
</feature>
<evidence type="ECO:0000313" key="9">
    <source>
        <dbReference type="Proteomes" id="UP000694501"/>
    </source>
</evidence>
<gene>
    <name evidence="8" type="ORF">JGS22_007550</name>
</gene>
<reference evidence="8" key="1">
    <citation type="submission" date="2021-06" db="EMBL/GenBank/DDBJ databases">
        <title>Sequencing of actinobacteria type strains.</title>
        <authorList>
            <person name="Nguyen G.-S."/>
            <person name="Wentzel A."/>
        </authorList>
    </citation>
    <scope>NUCLEOTIDE SEQUENCE</scope>
    <source>
        <strain evidence="8">P38-E01</strain>
    </source>
</reference>
<dbReference type="RefSeq" id="WP_211039487.1">
    <property type="nucleotide sequence ID" value="NZ_JAELVF020000001.1"/>
</dbReference>
<evidence type="ECO:0000313" key="8">
    <source>
        <dbReference type="EMBL" id="MBU7597482.1"/>
    </source>
</evidence>
<dbReference type="AlphaFoldDB" id="A0A949JCG6"/>
<keyword evidence="9" id="KW-1185">Reference proteome</keyword>
<evidence type="ECO:0000256" key="6">
    <source>
        <dbReference type="RuleBase" id="RU361157"/>
    </source>
</evidence>
<name>A0A949JCG6_9ACTN</name>
<dbReference type="PANTHER" id="PTHR43027">
    <property type="entry name" value="DOXORUBICIN RESISTANCE ABC TRANSPORTER PERMEASE PROTEIN DRRC-RELATED"/>
    <property type="match status" value="1"/>
</dbReference>
<accession>A0A949JCG6</accession>
<evidence type="ECO:0000256" key="3">
    <source>
        <dbReference type="ARBA" id="ARBA00022989"/>
    </source>
</evidence>